<evidence type="ECO:0000313" key="1">
    <source>
        <dbReference type="EMBL" id="MPN57697.1"/>
    </source>
</evidence>
<dbReference type="AlphaFoldDB" id="A0A645J2R3"/>
<reference evidence="1" key="1">
    <citation type="submission" date="2019-08" db="EMBL/GenBank/DDBJ databases">
        <authorList>
            <person name="Kucharzyk K."/>
            <person name="Murdoch R.W."/>
            <person name="Higgins S."/>
            <person name="Loffler F."/>
        </authorList>
    </citation>
    <scope>NUCLEOTIDE SEQUENCE</scope>
</reference>
<gene>
    <name evidence="1" type="ORF">SDC9_205391</name>
</gene>
<proteinExistence type="predicted"/>
<accession>A0A645J2R3</accession>
<name>A0A645J2R3_9ZZZZ</name>
<comment type="caution">
    <text evidence="1">The sequence shown here is derived from an EMBL/GenBank/DDBJ whole genome shotgun (WGS) entry which is preliminary data.</text>
</comment>
<dbReference type="EMBL" id="VSSQ01129549">
    <property type="protein sequence ID" value="MPN57697.1"/>
    <property type="molecule type" value="Genomic_DNA"/>
</dbReference>
<sequence length="56" mass="5712">MLDALLAGPGVIAKQDGSSMQVDGATDGYDDEPILPDIPVADSALPHPAIPSLGLW</sequence>
<organism evidence="1">
    <name type="scientific">bioreactor metagenome</name>
    <dbReference type="NCBI Taxonomy" id="1076179"/>
    <lineage>
        <taxon>unclassified sequences</taxon>
        <taxon>metagenomes</taxon>
        <taxon>ecological metagenomes</taxon>
    </lineage>
</organism>
<protein>
    <submittedName>
        <fullName evidence="1">Uncharacterized protein</fullName>
    </submittedName>
</protein>